<evidence type="ECO:0000313" key="2">
    <source>
        <dbReference type="Proteomes" id="UP001234202"/>
    </source>
</evidence>
<dbReference type="Proteomes" id="UP001234202">
    <property type="component" value="Unassembled WGS sequence"/>
</dbReference>
<accession>A0ACC2XCS1</accession>
<reference evidence="1" key="1">
    <citation type="submission" date="2023-04" db="EMBL/GenBank/DDBJ databases">
        <title>Draft Genome sequencing of Naganishia species isolated from polar environments using Oxford Nanopore Technology.</title>
        <authorList>
            <person name="Leo P."/>
            <person name="Venkateswaran K."/>
        </authorList>
    </citation>
    <scope>NUCLEOTIDE SEQUENCE</scope>
    <source>
        <strain evidence="1">DBVPG 5303</strain>
    </source>
</reference>
<gene>
    <name evidence="1" type="ORF">QFC24_004784</name>
</gene>
<evidence type="ECO:0000313" key="1">
    <source>
        <dbReference type="EMBL" id="KAJ9121446.1"/>
    </source>
</evidence>
<keyword evidence="2" id="KW-1185">Reference proteome</keyword>
<proteinExistence type="predicted"/>
<comment type="caution">
    <text evidence="1">The sequence shown here is derived from an EMBL/GenBank/DDBJ whole genome shotgun (WGS) entry which is preliminary data.</text>
</comment>
<protein>
    <submittedName>
        <fullName evidence="1">Uncharacterized protein</fullName>
    </submittedName>
</protein>
<organism evidence="1 2">
    <name type="scientific">Naganishia onofrii</name>
    <dbReference type="NCBI Taxonomy" id="1851511"/>
    <lineage>
        <taxon>Eukaryota</taxon>
        <taxon>Fungi</taxon>
        <taxon>Dikarya</taxon>
        <taxon>Basidiomycota</taxon>
        <taxon>Agaricomycotina</taxon>
        <taxon>Tremellomycetes</taxon>
        <taxon>Filobasidiales</taxon>
        <taxon>Filobasidiaceae</taxon>
        <taxon>Naganishia</taxon>
    </lineage>
</organism>
<dbReference type="EMBL" id="JASBWV010000017">
    <property type="protein sequence ID" value="KAJ9121446.1"/>
    <property type="molecule type" value="Genomic_DNA"/>
</dbReference>
<name>A0ACC2XCS1_9TREE</name>
<sequence>MYRIIALAQSIRLDVSLDNEDPSFGMGMAMETETETRLGNEAGPLPSSSSLSAAGAAGTDDIGNVVRVDTLALAGQRMVIDIELAHPCNSARNSHTNTDTNMSTNKEANVKGNGNGKTKGARGKGWTANSLRVERVDPEHLNLASTTGTGGEGGMNDVDNLPPLLSSTAAGDAGLASSGSAIPGTRVLEAQSLVLEQYLQKYLDAVNRYNDSERHWHMYHETLQQEDDDEDEESLELQAERAILAFGDQLADLRAVDLKMQPLDAPVEAAAAAAAAMDKISRQADVAVDVDMDAVKPAEGDDVVLWDQLNEIHSLLK</sequence>